<dbReference type="RefSeq" id="WP_090838857.1">
    <property type="nucleotide sequence ID" value="NZ_FORM01000003.1"/>
</dbReference>
<gene>
    <name evidence="4" type="ORF">SAMN05443431_103268</name>
</gene>
<dbReference type="PROSITE" id="PS50110">
    <property type="entry name" value="RESPONSE_REGULATORY"/>
    <property type="match status" value="1"/>
</dbReference>
<evidence type="ECO:0000313" key="4">
    <source>
        <dbReference type="EMBL" id="SFI99455.1"/>
    </source>
</evidence>
<protein>
    <submittedName>
        <fullName evidence="4">Two component transcriptional regulator, LytTR family</fullName>
    </submittedName>
</protein>
<feature type="domain" description="HTH LytTR-type" evidence="3">
    <location>
        <begin position="140"/>
        <end position="239"/>
    </location>
</feature>
<dbReference type="InterPro" id="IPR001789">
    <property type="entry name" value="Sig_transdc_resp-reg_receiver"/>
</dbReference>
<reference evidence="5" key="1">
    <citation type="submission" date="2016-10" db="EMBL/GenBank/DDBJ databases">
        <authorList>
            <person name="Varghese N."/>
            <person name="Submissions S."/>
        </authorList>
    </citation>
    <scope>NUCLEOTIDE SEQUENCE [LARGE SCALE GENOMIC DNA]</scope>
    <source>
        <strain evidence="5">DSM 28881</strain>
    </source>
</reference>
<name>A0A1I3MRW1_9FLAO</name>
<dbReference type="Gene3D" id="3.40.50.2300">
    <property type="match status" value="1"/>
</dbReference>
<dbReference type="PANTHER" id="PTHR37299">
    <property type="entry name" value="TRANSCRIPTIONAL REGULATOR-RELATED"/>
    <property type="match status" value="1"/>
</dbReference>
<dbReference type="PROSITE" id="PS50930">
    <property type="entry name" value="HTH_LYTTR"/>
    <property type="match status" value="1"/>
</dbReference>
<evidence type="ECO:0000313" key="5">
    <source>
        <dbReference type="Proteomes" id="UP000199559"/>
    </source>
</evidence>
<dbReference type="SMART" id="SM00850">
    <property type="entry name" value="LytTR"/>
    <property type="match status" value="1"/>
</dbReference>
<evidence type="ECO:0000259" key="3">
    <source>
        <dbReference type="PROSITE" id="PS50930"/>
    </source>
</evidence>
<dbReference type="EMBL" id="FORM01000003">
    <property type="protein sequence ID" value="SFI99455.1"/>
    <property type="molecule type" value="Genomic_DNA"/>
</dbReference>
<evidence type="ECO:0000256" key="1">
    <source>
        <dbReference type="PROSITE-ProRule" id="PRU00169"/>
    </source>
</evidence>
<organism evidence="4 5">
    <name type="scientific">Olleya namhaensis</name>
    <dbReference type="NCBI Taxonomy" id="1144750"/>
    <lineage>
        <taxon>Bacteria</taxon>
        <taxon>Pseudomonadati</taxon>
        <taxon>Bacteroidota</taxon>
        <taxon>Flavobacteriia</taxon>
        <taxon>Flavobacteriales</taxon>
        <taxon>Flavobacteriaceae</taxon>
    </lineage>
</organism>
<sequence length="239" mass="27230">MFKVAIIDDEKNVRIVIKKLLSILYSNCEIVAEIASIKEAKRLLPQLNPDIVLLDIELEDGNAFSLLKQLPQLDFKLIFITAFNAYAIKAFKFNALDYLLKPIDPSELQHAIDKAQKHVSNAKELKLLIDNIEEDKTSQIVIKTTNKIHFINLIDILYCQAEGAYANIITKKESILASKNLKHFEDLLSSHGFIRPHQSYLVNQLEINFIKNNALVLKNKVEIPISVRKKAEIILLLDS</sequence>
<feature type="modified residue" description="4-aspartylphosphate" evidence="1">
    <location>
        <position position="55"/>
    </location>
</feature>
<dbReference type="AlphaFoldDB" id="A0A1I3MRW1"/>
<dbReference type="InterPro" id="IPR011006">
    <property type="entry name" value="CheY-like_superfamily"/>
</dbReference>
<dbReference type="GO" id="GO:0003677">
    <property type="term" value="F:DNA binding"/>
    <property type="evidence" value="ECO:0007669"/>
    <property type="project" value="InterPro"/>
</dbReference>
<dbReference type="InterPro" id="IPR046947">
    <property type="entry name" value="LytR-like"/>
</dbReference>
<proteinExistence type="predicted"/>
<dbReference type="Gene3D" id="2.40.50.1020">
    <property type="entry name" value="LytTr DNA-binding domain"/>
    <property type="match status" value="1"/>
</dbReference>
<dbReference type="GO" id="GO:0000156">
    <property type="term" value="F:phosphorelay response regulator activity"/>
    <property type="evidence" value="ECO:0007669"/>
    <property type="project" value="InterPro"/>
</dbReference>
<dbReference type="Pfam" id="PF00072">
    <property type="entry name" value="Response_reg"/>
    <property type="match status" value="1"/>
</dbReference>
<feature type="domain" description="Response regulatory" evidence="2">
    <location>
        <begin position="3"/>
        <end position="116"/>
    </location>
</feature>
<dbReference type="InterPro" id="IPR007492">
    <property type="entry name" value="LytTR_DNA-bd_dom"/>
</dbReference>
<dbReference type="Pfam" id="PF04397">
    <property type="entry name" value="LytTR"/>
    <property type="match status" value="1"/>
</dbReference>
<evidence type="ECO:0000259" key="2">
    <source>
        <dbReference type="PROSITE" id="PS50110"/>
    </source>
</evidence>
<dbReference type="Proteomes" id="UP000199559">
    <property type="component" value="Unassembled WGS sequence"/>
</dbReference>
<dbReference type="SMART" id="SM00448">
    <property type="entry name" value="REC"/>
    <property type="match status" value="1"/>
</dbReference>
<dbReference type="PANTHER" id="PTHR37299:SF1">
    <property type="entry name" value="STAGE 0 SPORULATION PROTEIN A HOMOLOG"/>
    <property type="match status" value="1"/>
</dbReference>
<keyword evidence="1" id="KW-0597">Phosphoprotein</keyword>
<accession>A0A1I3MRW1</accession>
<keyword evidence="5" id="KW-1185">Reference proteome</keyword>
<dbReference type="SUPFAM" id="SSF52172">
    <property type="entry name" value="CheY-like"/>
    <property type="match status" value="1"/>
</dbReference>
<dbReference type="STRING" id="1144750.SAMN05443431_103268"/>